<evidence type="ECO:0000313" key="2">
    <source>
        <dbReference type="Proteomes" id="UP001596364"/>
    </source>
</evidence>
<dbReference type="Gene3D" id="2.60.40.3620">
    <property type="match status" value="1"/>
</dbReference>
<gene>
    <name evidence="1" type="ORF">ACFP85_16140</name>
</gene>
<keyword evidence="2" id="KW-1185">Reference proteome</keyword>
<dbReference type="PROSITE" id="PS51257">
    <property type="entry name" value="PROKAR_LIPOPROTEIN"/>
    <property type="match status" value="1"/>
</dbReference>
<dbReference type="Proteomes" id="UP001596364">
    <property type="component" value="Unassembled WGS sequence"/>
</dbReference>
<protein>
    <recommendedName>
        <fullName evidence="3">Pullulanase</fullName>
    </recommendedName>
</protein>
<comment type="caution">
    <text evidence="1">The sequence shown here is derived from an EMBL/GenBank/DDBJ whole genome shotgun (WGS) entry which is preliminary data.</text>
</comment>
<accession>A0ABW1XQZ3</accession>
<name>A0ABW1XQZ3_9ALTE</name>
<proteinExistence type="predicted"/>
<reference evidence="2" key="1">
    <citation type="journal article" date="2019" name="Int. J. Syst. Evol. Microbiol.">
        <title>The Global Catalogue of Microorganisms (GCM) 10K type strain sequencing project: providing services to taxonomists for standard genome sequencing and annotation.</title>
        <authorList>
            <consortium name="The Broad Institute Genomics Platform"/>
            <consortium name="The Broad Institute Genome Sequencing Center for Infectious Disease"/>
            <person name="Wu L."/>
            <person name="Ma J."/>
        </authorList>
    </citation>
    <scope>NUCLEOTIDE SEQUENCE [LARGE SCALE GENOMIC DNA]</scope>
    <source>
        <strain evidence="2">CGMCC 1.16031</strain>
    </source>
</reference>
<sequence length="146" mass="17051">MFKRLLPATLALMLSGCSTPIKNYLEMTPRPDYANMYLVGNFTWWEVDNKYQLVNEFGYRYVADAQLIADGQPYEFKFIDKGWSAGTNCGYAFENKDKTLYEGQWVNANCFSGFENFQFTPEKSGKFRFVIDFQDSEYPRVTVNRL</sequence>
<dbReference type="EMBL" id="JBHSUS010000001">
    <property type="protein sequence ID" value="MFC6441685.1"/>
    <property type="molecule type" value="Genomic_DNA"/>
</dbReference>
<organism evidence="1 2">
    <name type="scientific">Pseudobowmanella zhangzhouensis</name>
    <dbReference type="NCBI Taxonomy" id="1537679"/>
    <lineage>
        <taxon>Bacteria</taxon>
        <taxon>Pseudomonadati</taxon>
        <taxon>Pseudomonadota</taxon>
        <taxon>Gammaproteobacteria</taxon>
        <taxon>Alteromonadales</taxon>
        <taxon>Alteromonadaceae</taxon>
    </lineage>
</organism>
<dbReference type="RefSeq" id="WP_131257560.1">
    <property type="nucleotide sequence ID" value="NZ_JBHSUS010000001.1"/>
</dbReference>
<evidence type="ECO:0000313" key="1">
    <source>
        <dbReference type="EMBL" id="MFC6441685.1"/>
    </source>
</evidence>
<evidence type="ECO:0008006" key="3">
    <source>
        <dbReference type="Google" id="ProtNLM"/>
    </source>
</evidence>